<keyword evidence="3" id="KW-1185">Reference proteome</keyword>
<organism evidence="2 3">
    <name type="scientific">Glycomyces luteolus</name>
    <dbReference type="NCBI Taxonomy" id="2670330"/>
    <lineage>
        <taxon>Bacteria</taxon>
        <taxon>Bacillati</taxon>
        <taxon>Actinomycetota</taxon>
        <taxon>Actinomycetes</taxon>
        <taxon>Glycomycetales</taxon>
        <taxon>Glycomycetaceae</taxon>
        <taxon>Glycomyces</taxon>
    </lineage>
</organism>
<feature type="region of interest" description="Disordered" evidence="1">
    <location>
        <begin position="72"/>
        <end position="138"/>
    </location>
</feature>
<protein>
    <submittedName>
        <fullName evidence="2">Uncharacterized protein</fullName>
    </submittedName>
</protein>
<dbReference type="Proteomes" id="UP001146067">
    <property type="component" value="Unassembled WGS sequence"/>
</dbReference>
<comment type="caution">
    <text evidence="2">The sequence shown here is derived from an EMBL/GenBank/DDBJ whole genome shotgun (WGS) entry which is preliminary data.</text>
</comment>
<evidence type="ECO:0000256" key="1">
    <source>
        <dbReference type="SAM" id="MobiDB-lite"/>
    </source>
</evidence>
<reference evidence="2" key="1">
    <citation type="submission" date="2022-12" db="EMBL/GenBank/DDBJ databases">
        <title>Gycomyces niveus sp.nov.,a novel actinomycete isolated from soil in Shouguan.</title>
        <authorList>
            <person name="Yang X."/>
        </authorList>
    </citation>
    <scope>NUCLEOTIDE SEQUENCE</scope>
    <source>
        <strain evidence="2">NEAU-A15</strain>
    </source>
</reference>
<sequence>MAVNTPDPATRAIATYLSEHPGPQGLDTISTAAGVSKPIAGKVLKQLVDTTPAVVRLDQSDPKHKTWAWALPATAESEEPAASQPADTGREPDPDKEKAAEPVEDSTKGAETPAADASVGTGSTDIDEPEDSDSAPERDADQVIMHAARTLAAATEPITTAEIAAAGYLSARSLHLLTGLRALTFHGLIDCSKPFEPDASDCTWTWNGGDTAAFLAKAAAVDVADAPDAQVCPTCGNSKSIPGIAKDRKRGGNVRLDGKTKFANNELADMVKAWIEMPENAGKLVKVNDVIVGLRKVHGDRISKQSYGSVSKAMVKLTALDPAHKNRPALLTHESDKPVTYRIRSLV</sequence>
<name>A0A9X3PJN3_9ACTN</name>
<evidence type="ECO:0000313" key="3">
    <source>
        <dbReference type="Proteomes" id="UP001146067"/>
    </source>
</evidence>
<feature type="compositionally biased region" description="Low complexity" evidence="1">
    <location>
        <begin position="72"/>
        <end position="86"/>
    </location>
</feature>
<dbReference type="RefSeq" id="WP_270109663.1">
    <property type="nucleotide sequence ID" value="NZ_JAPZVP010000006.1"/>
</dbReference>
<evidence type="ECO:0000313" key="2">
    <source>
        <dbReference type="EMBL" id="MDA1359780.1"/>
    </source>
</evidence>
<feature type="compositionally biased region" description="Acidic residues" evidence="1">
    <location>
        <begin position="125"/>
        <end position="134"/>
    </location>
</feature>
<accession>A0A9X3PJN3</accession>
<dbReference type="AlphaFoldDB" id="A0A9X3PJN3"/>
<dbReference type="EMBL" id="JAPZVP010000006">
    <property type="protein sequence ID" value="MDA1359780.1"/>
    <property type="molecule type" value="Genomic_DNA"/>
</dbReference>
<proteinExistence type="predicted"/>
<gene>
    <name evidence="2" type="ORF">O1R50_09110</name>
</gene>
<feature type="compositionally biased region" description="Basic and acidic residues" evidence="1">
    <location>
        <begin position="88"/>
        <end position="108"/>
    </location>
</feature>